<keyword evidence="5" id="KW-0067">ATP-binding</keyword>
<evidence type="ECO:0000259" key="6">
    <source>
        <dbReference type="PROSITE" id="PS50011"/>
    </source>
</evidence>
<proteinExistence type="predicted"/>
<feature type="non-terminal residue" evidence="7">
    <location>
        <position position="1"/>
    </location>
</feature>
<dbReference type="EMBL" id="JBDODL010003262">
    <property type="protein sequence ID" value="MES1922624.1"/>
    <property type="molecule type" value="Genomic_DNA"/>
</dbReference>
<dbReference type="SUPFAM" id="SSF56112">
    <property type="entry name" value="Protein kinase-like (PK-like)"/>
    <property type="match status" value="1"/>
</dbReference>
<protein>
    <recommendedName>
        <fullName evidence="6">Protein kinase domain-containing protein</fullName>
    </recommendedName>
</protein>
<comment type="caution">
    <text evidence="7">The sequence shown here is derived from an EMBL/GenBank/DDBJ whole genome shotgun (WGS) entry which is preliminary data.</text>
</comment>
<dbReference type="InterPro" id="IPR011009">
    <property type="entry name" value="Kinase-like_dom_sf"/>
</dbReference>
<dbReference type="PANTHER" id="PTHR24353">
    <property type="entry name" value="CYCLIC NUCLEOTIDE-DEPENDENT PROTEIN KINASE"/>
    <property type="match status" value="1"/>
</dbReference>
<keyword evidence="3" id="KW-0547">Nucleotide-binding</keyword>
<evidence type="ECO:0000256" key="3">
    <source>
        <dbReference type="ARBA" id="ARBA00022741"/>
    </source>
</evidence>
<keyword evidence="8" id="KW-1185">Reference proteome</keyword>
<sequence>RIKGVFTENESAFMLANVLLTLEKLRKRKVVHRDLKLENLLMDSEGYLKVIDFGSSVCYKKPLNFVCGTKEYMSPEMLGGQFYDFKHDIWSLGILMCEFLMGNVPFDDDNDVKRLKMMKNNKIFISEKVSFSAKNLIKGLLNPNPKIRLDINQIKEHSFFEKTNFNQINKKKVPSPVLYLIKNKYFI</sequence>
<keyword evidence="2" id="KW-0808">Transferase</keyword>
<name>A0ABV2ASH7_9EUKA</name>
<accession>A0ABV2ASH7</accession>
<dbReference type="PROSITE" id="PS50011">
    <property type="entry name" value="PROTEIN_KINASE_DOM"/>
    <property type="match status" value="1"/>
</dbReference>
<dbReference type="PROSITE" id="PS00108">
    <property type="entry name" value="PROTEIN_KINASE_ST"/>
    <property type="match status" value="1"/>
</dbReference>
<evidence type="ECO:0000313" key="8">
    <source>
        <dbReference type="Proteomes" id="UP001439008"/>
    </source>
</evidence>
<evidence type="ECO:0000256" key="4">
    <source>
        <dbReference type="ARBA" id="ARBA00022777"/>
    </source>
</evidence>
<reference evidence="7 8" key="1">
    <citation type="journal article" date="2024" name="BMC Biol.">
        <title>Comparative genomics of Ascetosporea gives new insight into the evolutionary basis for animal parasitism in Rhizaria.</title>
        <authorList>
            <person name="Hiltunen Thoren M."/>
            <person name="Onut-Brannstrom I."/>
            <person name="Alfjorden A."/>
            <person name="Peckova H."/>
            <person name="Swords F."/>
            <person name="Hooper C."/>
            <person name="Holzer A.S."/>
            <person name="Bass D."/>
            <person name="Burki F."/>
        </authorList>
    </citation>
    <scope>NUCLEOTIDE SEQUENCE [LARGE SCALE GENOMIC DNA]</scope>
    <source>
        <strain evidence="7">20-A016</strain>
    </source>
</reference>
<evidence type="ECO:0000256" key="2">
    <source>
        <dbReference type="ARBA" id="ARBA00022679"/>
    </source>
</evidence>
<evidence type="ECO:0000313" key="7">
    <source>
        <dbReference type="EMBL" id="MES1922624.1"/>
    </source>
</evidence>
<evidence type="ECO:0000256" key="1">
    <source>
        <dbReference type="ARBA" id="ARBA00022527"/>
    </source>
</evidence>
<dbReference type="Gene3D" id="1.10.510.10">
    <property type="entry name" value="Transferase(Phosphotransferase) domain 1"/>
    <property type="match status" value="1"/>
</dbReference>
<organism evidence="7 8">
    <name type="scientific">Bonamia ostreae</name>
    <dbReference type="NCBI Taxonomy" id="126728"/>
    <lineage>
        <taxon>Eukaryota</taxon>
        <taxon>Sar</taxon>
        <taxon>Rhizaria</taxon>
        <taxon>Endomyxa</taxon>
        <taxon>Ascetosporea</taxon>
        <taxon>Haplosporida</taxon>
        <taxon>Bonamia</taxon>
    </lineage>
</organism>
<keyword evidence="4" id="KW-0418">Kinase</keyword>
<keyword evidence="1" id="KW-0723">Serine/threonine-protein kinase</keyword>
<dbReference type="SMART" id="SM00220">
    <property type="entry name" value="S_TKc"/>
    <property type="match status" value="1"/>
</dbReference>
<evidence type="ECO:0000256" key="5">
    <source>
        <dbReference type="ARBA" id="ARBA00022840"/>
    </source>
</evidence>
<dbReference type="Pfam" id="PF00069">
    <property type="entry name" value="Pkinase"/>
    <property type="match status" value="1"/>
</dbReference>
<feature type="domain" description="Protein kinase" evidence="6">
    <location>
        <begin position="1"/>
        <end position="160"/>
    </location>
</feature>
<dbReference type="Proteomes" id="UP001439008">
    <property type="component" value="Unassembled WGS sequence"/>
</dbReference>
<gene>
    <name evidence="7" type="ORF">MHBO_004141</name>
</gene>
<dbReference type="InterPro" id="IPR008271">
    <property type="entry name" value="Ser/Thr_kinase_AS"/>
</dbReference>
<dbReference type="InterPro" id="IPR000719">
    <property type="entry name" value="Prot_kinase_dom"/>
</dbReference>